<gene>
    <name evidence="21" type="ORF">PLEOSDRAFT_1085159</name>
</gene>
<dbReference type="VEuPathDB" id="FungiDB:PLEOSDRAFT_1085159"/>
<dbReference type="CDD" id="cd05147">
    <property type="entry name" value="RIO1_euk"/>
    <property type="match status" value="1"/>
</dbReference>
<evidence type="ECO:0000256" key="4">
    <source>
        <dbReference type="ARBA" id="ARBA00012513"/>
    </source>
</evidence>
<dbReference type="SMART" id="SM00090">
    <property type="entry name" value="RIO"/>
    <property type="match status" value="1"/>
</dbReference>
<evidence type="ECO:0000256" key="14">
    <source>
        <dbReference type="ARBA" id="ARBA00022840"/>
    </source>
</evidence>
<keyword evidence="12" id="KW-0418">Kinase</keyword>
<dbReference type="Proteomes" id="UP000027073">
    <property type="component" value="Unassembled WGS sequence"/>
</dbReference>
<protein>
    <recommendedName>
        <fullName evidence="5">Serine/threonine-protein kinase RIO1</fullName>
        <ecNumber evidence="4">2.7.11.1</ecNumber>
    </recommendedName>
    <alternativeName>
        <fullName evidence="18">Serine/threonine-protein kinase rio1</fullName>
    </alternativeName>
</protein>
<evidence type="ECO:0000256" key="19">
    <source>
        <dbReference type="SAM" id="MobiDB-lite"/>
    </source>
</evidence>
<keyword evidence="11" id="KW-0547">Nucleotide-binding</keyword>
<keyword evidence="6" id="KW-0963">Cytoplasm</keyword>
<feature type="region of interest" description="Disordered" evidence="19">
    <location>
        <begin position="200"/>
        <end position="228"/>
    </location>
</feature>
<dbReference type="Gene3D" id="1.10.510.10">
    <property type="entry name" value="Transferase(Phosphotransferase) domain 1"/>
    <property type="match status" value="1"/>
</dbReference>
<dbReference type="Pfam" id="PF01163">
    <property type="entry name" value="RIO1"/>
    <property type="match status" value="1"/>
</dbReference>
<evidence type="ECO:0000256" key="2">
    <source>
        <dbReference type="ARBA" id="ARBA00004496"/>
    </source>
</evidence>
<dbReference type="InterPro" id="IPR018935">
    <property type="entry name" value="RIO_kinase_CS"/>
</dbReference>
<feature type="region of interest" description="Disordered" evidence="19">
    <location>
        <begin position="1137"/>
        <end position="1222"/>
    </location>
</feature>
<sequence>MVPVSAGPSNLEVPKHRPGKPKKVVDPGVLRSAGTSRRKPTKRSAKYADNNACQVQWKVVTPPKPSEDKDRGLHNATVEYSDNNPELRPRVWASCKEDLVHVIPELSKPINGLSWKSLESPIMLLEDQVSVTWSAESQNMMTLELSMTQEYLYPAKPLPASPPHLRVDPVLEPEDEPMTLIQDNNEDPGDLSEALATAEEITQSQEVSDEELPLLQHPDHSPKAQTPEISLSKAEDTPLGITMLVKNSVPSTIPTSFPSEPSSQMIANGVANDCQALTGPHQGIGASVNAPSKEDSAAARAITKQITSGLLSAPYPVHLEYQAIAGRTTRFNWRFRLKWSPGGEYLLSDNTDAVLRPWWRNDSHPLQHEVITTASSEHYQKRRDEHTTAYPQFGDVGQKYNCLIPLYLLHMPGQVDDDANFPSDDSGTTTYDYSSVLSGPILIKHIFTHNRSSLQQDATRVFRDIQTEALLEQGSLGYAHFSYVVGADFLGMGVKKLYWSEASGTVTSEAERLSRLAEQRGDFRVSRFSPDVTVIAWPSAGTTKQTQVLKARENAICVQCLGSSALISLCALPTPEKSASIKEIDSTTRSKVSTRKGKSKQDDTTGSLAQASSRSPPEEKEKQMSVSLVHGDILVIWGHDVELKVKRNHATTIYEDNADWPESSDESLSDLDDDIAEDVSIRVEDEDWENAERDFTKQYNRLRQHVAVRAGVAQSSQSSIDHSSKVAVLPAVNHPQSRKLAVSNATALSHAPDKTADQLEALSKYASRISKIDTPYSQHMGVGVNRKGPSSYANMKDKADRATTEQVLDPRTRIILFKMIGRGILQEINGCISTGKEANVYHALSPEAVHLAVKIFKTSILVFKDRDRYVAGEFRFRRGYNRHNPRKMVRLWAEKEMRNLKRLSMAGIRCPEPVEVRENVLVMRFLGDSEGWPSPRLKDAQLPAGALPGLYQELVLTTRQLYHQCKLVHADLSEYNILYHDSHLFIIDVSQSVEHDHPSAFDFLRSDITNIEEFFGRLGVTCLGLRRTFDFVTRDRLSPDSDGEPVSDAEILTNWLRNPEPREDGSPHDGVGEGGDGDMRQASLSKHEDSVFLHSYIPRSLNDVLDPERDIAAVSRGDAKQLIYANTLGIVNENVADVVPGGHDSSVSQDDSSEPEDEDSDEGDSDAPIVGDQRRKPRGHRFEDKEAKKERKKTTKAEAREKRKNKTPKAEKKRLIKKTARA</sequence>
<evidence type="ECO:0000256" key="6">
    <source>
        <dbReference type="ARBA" id="ARBA00022490"/>
    </source>
</evidence>
<name>A0A067NCI7_PLEO1</name>
<feature type="compositionally biased region" description="Polar residues" evidence="19">
    <location>
        <begin position="604"/>
        <end position="615"/>
    </location>
</feature>
<proteinExistence type="inferred from homology"/>
<dbReference type="InterPro" id="IPR051272">
    <property type="entry name" value="RIO-type_Ser/Thr_kinase"/>
</dbReference>
<keyword evidence="13" id="KW-0378">Hydrolase</keyword>
<evidence type="ECO:0000256" key="7">
    <source>
        <dbReference type="ARBA" id="ARBA00022517"/>
    </source>
</evidence>
<dbReference type="InterPro" id="IPR011009">
    <property type="entry name" value="Kinase-like_dom_sf"/>
</dbReference>
<dbReference type="InterPro" id="IPR000687">
    <property type="entry name" value="RIO_kinase"/>
</dbReference>
<evidence type="ECO:0000256" key="17">
    <source>
        <dbReference type="ARBA" id="ARBA00048679"/>
    </source>
</evidence>
<dbReference type="EMBL" id="KL198010">
    <property type="protein sequence ID" value="KDQ25738.1"/>
    <property type="molecule type" value="Genomic_DNA"/>
</dbReference>
<feature type="compositionally biased region" description="Acidic residues" evidence="19">
    <location>
        <begin position="1151"/>
        <end position="1165"/>
    </location>
</feature>
<feature type="region of interest" description="Disordered" evidence="19">
    <location>
        <begin position="61"/>
        <end position="81"/>
    </location>
</feature>
<feature type="compositionally biased region" description="Basic and acidic residues" evidence="19">
    <location>
        <begin position="1180"/>
        <end position="1201"/>
    </location>
</feature>
<evidence type="ECO:0000313" key="22">
    <source>
        <dbReference type="Proteomes" id="UP000027073"/>
    </source>
</evidence>
<evidence type="ECO:0000256" key="18">
    <source>
        <dbReference type="ARBA" id="ARBA00068838"/>
    </source>
</evidence>
<feature type="region of interest" description="Disordered" evidence="19">
    <location>
        <begin position="1057"/>
        <end position="1081"/>
    </location>
</feature>
<evidence type="ECO:0000256" key="13">
    <source>
        <dbReference type="ARBA" id="ARBA00022801"/>
    </source>
</evidence>
<evidence type="ECO:0000256" key="16">
    <source>
        <dbReference type="ARBA" id="ARBA00047899"/>
    </source>
</evidence>
<evidence type="ECO:0000259" key="20">
    <source>
        <dbReference type="SMART" id="SM00090"/>
    </source>
</evidence>
<dbReference type="FunFam" id="3.30.200.20:FF:000148">
    <property type="entry name" value="Serine/threonine-protein kinase RIO1"/>
    <property type="match status" value="1"/>
</dbReference>
<evidence type="ECO:0000256" key="1">
    <source>
        <dbReference type="ARBA" id="ARBA00001946"/>
    </source>
</evidence>
<evidence type="ECO:0000256" key="8">
    <source>
        <dbReference type="ARBA" id="ARBA00022527"/>
    </source>
</evidence>
<dbReference type="AlphaFoldDB" id="A0A067NCI7"/>
<dbReference type="InParanoid" id="A0A067NCI7"/>
<dbReference type="GO" id="GO:0004674">
    <property type="term" value="F:protein serine/threonine kinase activity"/>
    <property type="evidence" value="ECO:0007669"/>
    <property type="project" value="UniProtKB-KW"/>
</dbReference>
<evidence type="ECO:0000256" key="12">
    <source>
        <dbReference type="ARBA" id="ARBA00022777"/>
    </source>
</evidence>
<comment type="subcellular location">
    <subcellularLocation>
        <location evidence="2">Cytoplasm</location>
    </subcellularLocation>
</comment>
<organism evidence="21 22">
    <name type="scientific">Pleurotus ostreatus (strain PC15)</name>
    <name type="common">Oyster mushroom</name>
    <dbReference type="NCBI Taxonomy" id="1137138"/>
    <lineage>
        <taxon>Eukaryota</taxon>
        <taxon>Fungi</taxon>
        <taxon>Dikarya</taxon>
        <taxon>Basidiomycota</taxon>
        <taxon>Agaricomycotina</taxon>
        <taxon>Agaricomycetes</taxon>
        <taxon>Agaricomycetidae</taxon>
        <taxon>Agaricales</taxon>
        <taxon>Pleurotineae</taxon>
        <taxon>Pleurotaceae</taxon>
        <taxon>Pleurotus</taxon>
    </lineage>
</organism>
<dbReference type="EC" id="2.7.11.1" evidence="4"/>
<evidence type="ECO:0000256" key="9">
    <source>
        <dbReference type="ARBA" id="ARBA00022679"/>
    </source>
</evidence>
<feature type="compositionally biased region" description="Basic and acidic residues" evidence="19">
    <location>
        <begin position="1059"/>
        <end position="1071"/>
    </location>
</feature>
<comment type="catalytic activity">
    <reaction evidence="16">
        <text>L-threonyl-[protein] + ATP = O-phospho-L-threonyl-[protein] + ADP + H(+)</text>
        <dbReference type="Rhea" id="RHEA:46608"/>
        <dbReference type="Rhea" id="RHEA-COMP:11060"/>
        <dbReference type="Rhea" id="RHEA-COMP:11605"/>
        <dbReference type="ChEBI" id="CHEBI:15378"/>
        <dbReference type="ChEBI" id="CHEBI:30013"/>
        <dbReference type="ChEBI" id="CHEBI:30616"/>
        <dbReference type="ChEBI" id="CHEBI:61977"/>
        <dbReference type="ChEBI" id="CHEBI:456216"/>
        <dbReference type="EC" id="2.7.11.1"/>
    </reaction>
</comment>
<feature type="region of interest" description="Disordered" evidence="19">
    <location>
        <begin position="580"/>
        <end position="624"/>
    </location>
</feature>
<keyword evidence="14" id="KW-0067">ATP-binding</keyword>
<dbReference type="GO" id="GO:0005524">
    <property type="term" value="F:ATP binding"/>
    <property type="evidence" value="ECO:0007669"/>
    <property type="project" value="UniProtKB-KW"/>
</dbReference>
<feature type="compositionally biased region" description="Basic residues" evidence="19">
    <location>
        <begin position="36"/>
        <end position="45"/>
    </location>
</feature>
<dbReference type="HOGENOM" id="CLU_268540_0_0_1"/>
<dbReference type="PROSITE" id="PS01245">
    <property type="entry name" value="RIO1"/>
    <property type="match status" value="1"/>
</dbReference>
<keyword evidence="15" id="KW-0460">Magnesium</keyword>
<feature type="domain" description="RIO kinase" evidence="20">
    <location>
        <begin position="797"/>
        <end position="1034"/>
    </location>
</feature>
<comment type="catalytic activity">
    <reaction evidence="17">
        <text>L-seryl-[protein] + ATP = O-phospho-L-seryl-[protein] + ADP + H(+)</text>
        <dbReference type="Rhea" id="RHEA:17989"/>
        <dbReference type="Rhea" id="RHEA-COMP:9863"/>
        <dbReference type="Rhea" id="RHEA-COMP:11604"/>
        <dbReference type="ChEBI" id="CHEBI:15378"/>
        <dbReference type="ChEBI" id="CHEBI:29999"/>
        <dbReference type="ChEBI" id="CHEBI:30616"/>
        <dbReference type="ChEBI" id="CHEBI:83421"/>
        <dbReference type="ChEBI" id="CHEBI:456216"/>
        <dbReference type="EC" id="2.7.11.1"/>
    </reaction>
</comment>
<dbReference type="SUPFAM" id="SSF56112">
    <property type="entry name" value="Protein kinase-like (PK-like)"/>
    <property type="match status" value="1"/>
</dbReference>
<keyword evidence="8" id="KW-0723">Serine/threonine-protein kinase</keyword>
<keyword evidence="7" id="KW-0690">Ribosome biogenesis</keyword>
<evidence type="ECO:0000256" key="3">
    <source>
        <dbReference type="ARBA" id="ARBA00009196"/>
    </source>
</evidence>
<comment type="cofactor">
    <cofactor evidence="1">
        <name>Mg(2+)</name>
        <dbReference type="ChEBI" id="CHEBI:18420"/>
    </cofactor>
</comment>
<reference evidence="22" key="1">
    <citation type="journal article" date="2014" name="Proc. Natl. Acad. Sci. U.S.A.">
        <title>Extensive sampling of basidiomycete genomes demonstrates inadequacy of the white-rot/brown-rot paradigm for wood decay fungi.</title>
        <authorList>
            <person name="Riley R."/>
            <person name="Salamov A.A."/>
            <person name="Brown D.W."/>
            <person name="Nagy L.G."/>
            <person name="Floudas D."/>
            <person name="Held B.W."/>
            <person name="Levasseur A."/>
            <person name="Lombard V."/>
            <person name="Morin E."/>
            <person name="Otillar R."/>
            <person name="Lindquist E.A."/>
            <person name="Sun H."/>
            <person name="LaButti K.M."/>
            <person name="Schmutz J."/>
            <person name="Jabbour D."/>
            <person name="Luo H."/>
            <person name="Baker S.E."/>
            <person name="Pisabarro A.G."/>
            <person name="Walton J.D."/>
            <person name="Blanchette R.A."/>
            <person name="Henrissat B."/>
            <person name="Martin F."/>
            <person name="Cullen D."/>
            <person name="Hibbett D.S."/>
            <person name="Grigoriev I.V."/>
        </authorList>
    </citation>
    <scope>NUCLEOTIDE SEQUENCE [LARGE SCALE GENOMIC DNA]</scope>
    <source>
        <strain evidence="22">PC15</strain>
    </source>
</reference>
<evidence type="ECO:0000256" key="10">
    <source>
        <dbReference type="ARBA" id="ARBA00022723"/>
    </source>
</evidence>
<evidence type="ECO:0000256" key="5">
    <source>
        <dbReference type="ARBA" id="ARBA00016038"/>
    </source>
</evidence>
<keyword evidence="9" id="KW-0808">Transferase</keyword>
<evidence type="ECO:0000313" key="21">
    <source>
        <dbReference type="EMBL" id="KDQ25738.1"/>
    </source>
</evidence>
<dbReference type="GO" id="GO:0005737">
    <property type="term" value="C:cytoplasm"/>
    <property type="evidence" value="ECO:0007669"/>
    <property type="project" value="UniProtKB-SubCell"/>
</dbReference>
<feature type="compositionally biased region" description="Basic residues" evidence="19">
    <location>
        <begin position="1202"/>
        <end position="1222"/>
    </location>
</feature>
<dbReference type="PANTHER" id="PTHR45723">
    <property type="entry name" value="SERINE/THREONINE-PROTEIN KINASE RIO1"/>
    <property type="match status" value="1"/>
</dbReference>
<keyword evidence="10" id="KW-0479">Metal-binding</keyword>
<evidence type="ECO:0000256" key="11">
    <source>
        <dbReference type="ARBA" id="ARBA00022741"/>
    </source>
</evidence>
<feature type="region of interest" description="Disordered" evidence="19">
    <location>
        <begin position="1"/>
        <end position="49"/>
    </location>
</feature>
<comment type="similarity">
    <text evidence="3">Belongs to the protein kinase superfamily. RIO-type Ser/Thr kinase family.</text>
</comment>
<dbReference type="Gene3D" id="3.30.200.20">
    <property type="entry name" value="Phosphorylase Kinase, domain 1"/>
    <property type="match status" value="1"/>
</dbReference>
<accession>A0A067NCI7</accession>
<dbReference type="GO" id="GO:0042254">
    <property type="term" value="P:ribosome biogenesis"/>
    <property type="evidence" value="ECO:0007669"/>
    <property type="project" value="UniProtKB-KW"/>
</dbReference>
<evidence type="ECO:0000256" key="15">
    <source>
        <dbReference type="ARBA" id="ARBA00022842"/>
    </source>
</evidence>
<dbReference type="STRING" id="1137138.A0A067NCI7"/>
<dbReference type="OrthoDB" id="205248at2759"/>
<dbReference type="GO" id="GO:0046872">
    <property type="term" value="F:metal ion binding"/>
    <property type="evidence" value="ECO:0007669"/>
    <property type="project" value="UniProtKB-KW"/>
</dbReference>
<dbReference type="InterPro" id="IPR018934">
    <property type="entry name" value="RIO_dom"/>
</dbReference>
<dbReference type="GO" id="GO:0016787">
    <property type="term" value="F:hydrolase activity"/>
    <property type="evidence" value="ECO:0007669"/>
    <property type="project" value="UniProtKB-KW"/>
</dbReference>